<proteinExistence type="predicted"/>
<comment type="caution">
    <text evidence="2">The sequence shown here is derived from an EMBL/GenBank/DDBJ whole genome shotgun (WGS) entry which is preliminary data.</text>
</comment>
<evidence type="ECO:0000259" key="1">
    <source>
        <dbReference type="PROSITE" id="PS51820"/>
    </source>
</evidence>
<dbReference type="Gene3D" id="3.90.182.10">
    <property type="entry name" value="Toxin - Anthrax Protective Antigen,domain 1"/>
    <property type="match status" value="1"/>
</dbReference>
<organism evidence="2 3">
    <name type="scientific">Georgenia halotolerans</name>
    <dbReference type="NCBI Taxonomy" id="3028317"/>
    <lineage>
        <taxon>Bacteria</taxon>
        <taxon>Bacillati</taxon>
        <taxon>Actinomycetota</taxon>
        <taxon>Actinomycetes</taxon>
        <taxon>Micrococcales</taxon>
        <taxon>Bogoriellaceae</taxon>
        <taxon>Georgenia</taxon>
    </lineage>
</organism>
<dbReference type="EMBL" id="JARACI010000060">
    <property type="protein sequence ID" value="MDD9204890.1"/>
    <property type="molecule type" value="Genomic_DNA"/>
</dbReference>
<dbReference type="InterPro" id="IPR037524">
    <property type="entry name" value="PA14/GLEYA"/>
</dbReference>
<dbReference type="Proteomes" id="UP001165561">
    <property type="component" value="Unassembled WGS sequence"/>
</dbReference>
<sequence length="88" mass="9416">SGGPDGLGKTNRFSATFSTAMNEGAGTYEFTARADDGVRVYVDDELVIDEWHGSGGQDLYTGDKTLTDGSHNVVVEYFENYGGAQIDV</sequence>
<gene>
    <name evidence="2" type="ORF">PU560_00255</name>
</gene>
<feature type="non-terminal residue" evidence="2">
    <location>
        <position position="1"/>
    </location>
</feature>
<protein>
    <submittedName>
        <fullName evidence="2">PA14 domain-containing protein</fullName>
    </submittedName>
</protein>
<evidence type="ECO:0000313" key="2">
    <source>
        <dbReference type="EMBL" id="MDD9204890.1"/>
    </source>
</evidence>
<evidence type="ECO:0000313" key="3">
    <source>
        <dbReference type="Proteomes" id="UP001165561"/>
    </source>
</evidence>
<keyword evidence="3" id="KW-1185">Reference proteome</keyword>
<dbReference type="Pfam" id="PF07691">
    <property type="entry name" value="PA14"/>
    <property type="match status" value="1"/>
</dbReference>
<name>A0ABT5TS54_9MICO</name>
<reference evidence="2" key="1">
    <citation type="submission" date="2023-02" db="EMBL/GenBank/DDBJ databases">
        <title>Georgenia sp.10Sc9-8, isolated from a soil sample collected from the Taklamakan desert.</title>
        <authorList>
            <person name="Liu S."/>
        </authorList>
    </citation>
    <scope>NUCLEOTIDE SEQUENCE</scope>
    <source>
        <strain evidence="2">10Sc9-8</strain>
    </source>
</reference>
<dbReference type="InterPro" id="IPR011658">
    <property type="entry name" value="PA14_dom"/>
</dbReference>
<feature type="non-terminal residue" evidence="2">
    <location>
        <position position="88"/>
    </location>
</feature>
<dbReference type="SUPFAM" id="SSF56988">
    <property type="entry name" value="Anthrax protective antigen"/>
    <property type="match status" value="1"/>
</dbReference>
<feature type="domain" description="PA14" evidence="1">
    <location>
        <begin position="1"/>
        <end position="88"/>
    </location>
</feature>
<dbReference type="PROSITE" id="PS51820">
    <property type="entry name" value="PA14"/>
    <property type="match status" value="1"/>
</dbReference>
<accession>A0ABT5TS54</accession>